<protein>
    <submittedName>
        <fullName evidence="2">Tetratricopeptide (TPR) repeat protein</fullName>
    </submittedName>
</protein>
<proteinExistence type="predicted"/>
<evidence type="ECO:0000313" key="3">
    <source>
        <dbReference type="Proteomes" id="UP000758168"/>
    </source>
</evidence>
<dbReference type="Pfam" id="PF12770">
    <property type="entry name" value="CHAT"/>
    <property type="match status" value="1"/>
</dbReference>
<dbReference type="Proteomes" id="UP000758168">
    <property type="component" value="Unassembled WGS sequence"/>
</dbReference>
<dbReference type="Gene3D" id="1.25.40.10">
    <property type="entry name" value="Tetratricopeptide repeat domain"/>
    <property type="match status" value="1"/>
</dbReference>
<keyword evidence="3" id="KW-1185">Reference proteome</keyword>
<reference evidence="2 3" key="1">
    <citation type="submission" date="2021-03" db="EMBL/GenBank/DDBJ databases">
        <title>Sequencing the genomes of 1000 actinobacteria strains.</title>
        <authorList>
            <person name="Klenk H.-P."/>
        </authorList>
    </citation>
    <scope>NUCLEOTIDE SEQUENCE [LARGE SCALE GENOMIC DNA]</scope>
    <source>
        <strain evidence="2 3">DSM 12936</strain>
    </source>
</reference>
<gene>
    <name evidence="2" type="ORF">JOF54_001358</name>
</gene>
<dbReference type="SUPFAM" id="SSF48452">
    <property type="entry name" value="TPR-like"/>
    <property type="match status" value="1"/>
</dbReference>
<evidence type="ECO:0000259" key="1">
    <source>
        <dbReference type="Pfam" id="PF12770"/>
    </source>
</evidence>
<sequence>MLVQATAAHRRAQAQCDRGRFDLAHRGLLRALDLLDAAPPDAEARAVRVRVLMTLAVVEDETRGDGGPRLADARRLAEDLDDAALGFAVHNAAATRALRRGEHDAALVEFGVAEGLEASASRRDASILHLNRGNLALQRLDLGAARHDLERAVRLAEGSADDSLGSVAFMAAHNLGYLEHLRGNLPRALQLMDDAAALSAGTSLAISGLDRARVLIEAGLTDAADAVLAQAEQEFRRGRLTHERAETELARAECALLGERLGDARALAASARTRFARRGNDRWRRVAELTLLTADQAAGRPPARLLAPARRLAAEFAAQDLELSARTAALVGCAALTALGRPDQARAWFAELDPISRTDPIGLKLQQRVVAAEISLAGQQEAAARSQVRSGLTELGRHQAQFGSLDLQTAGAVHGRRLVALDLRLALAGRRPAGLFNAVERGRAVSRRLTAVTPPADASEPALAELRQVTEALRALGDDPAERSTVLALRQRSAALYSQLNALSWRAVGAGEVVHAAPMATVAEQVAAQGKVLVSYVQVEGRWSAVVLGRGRPRVVDLPGDARTVELSRRAQADLDVLALGRVPAEVRRAVERSLARSLAALDAQLVRPLRLGDQALVVVPTGPTSTLPWTCLPSLRGRPVEVSPTATSWLAGTRGAAGTEPLRVAALAGPGLASAVDEVSEVATTWRPTAEATAATGGGATRSRLTTSLATATVVHVAAHGSHQRQSPLFSSLQLADGALFAYEVGAVAPHVVLSACELGQATTRPGDEALGWTRVLLALGSRCVVAGVSQVADDRAREVMVDYHRRLAGGDDAATALAGATEHGSVVPFVCFGSSWRAVPPRVRPAEPVGLALASR</sequence>
<name>A0ABS4Z622_9ACTN</name>
<dbReference type="InterPro" id="IPR024983">
    <property type="entry name" value="CHAT_dom"/>
</dbReference>
<feature type="domain" description="CHAT" evidence="1">
    <location>
        <begin position="598"/>
        <end position="822"/>
    </location>
</feature>
<dbReference type="RefSeq" id="WP_210054150.1">
    <property type="nucleotide sequence ID" value="NZ_JAGIOB010000001.1"/>
</dbReference>
<dbReference type="EMBL" id="JAGIOB010000001">
    <property type="protein sequence ID" value="MBP2416436.1"/>
    <property type="molecule type" value="Genomic_DNA"/>
</dbReference>
<evidence type="ECO:0000313" key="2">
    <source>
        <dbReference type="EMBL" id="MBP2416436.1"/>
    </source>
</evidence>
<accession>A0ABS4Z622</accession>
<dbReference type="InterPro" id="IPR011990">
    <property type="entry name" value="TPR-like_helical_dom_sf"/>
</dbReference>
<comment type="caution">
    <text evidence="2">The sequence shown here is derived from an EMBL/GenBank/DDBJ whole genome shotgun (WGS) entry which is preliminary data.</text>
</comment>
<organism evidence="2 3">
    <name type="scientific">Microlunatus capsulatus</name>
    <dbReference type="NCBI Taxonomy" id="99117"/>
    <lineage>
        <taxon>Bacteria</taxon>
        <taxon>Bacillati</taxon>
        <taxon>Actinomycetota</taxon>
        <taxon>Actinomycetes</taxon>
        <taxon>Propionibacteriales</taxon>
        <taxon>Propionibacteriaceae</taxon>
        <taxon>Microlunatus</taxon>
    </lineage>
</organism>